<evidence type="ECO:0000313" key="2">
    <source>
        <dbReference type="Proteomes" id="UP000010146"/>
    </source>
</evidence>
<organism evidence="1 2">
    <name type="scientific">Caldanaerobacter subterraneus subsp. pacificus DSM 12653</name>
    <dbReference type="NCBI Taxonomy" id="391606"/>
    <lineage>
        <taxon>Bacteria</taxon>
        <taxon>Bacillati</taxon>
        <taxon>Bacillota</taxon>
        <taxon>Clostridia</taxon>
        <taxon>Thermoanaerobacterales</taxon>
        <taxon>Thermoanaerobacteraceae</taxon>
        <taxon>Caldanaerobacter</taxon>
    </lineage>
</organism>
<name>A0A0F5PPG6_9THEO</name>
<gene>
    <name evidence="1" type="ORF">CDSM653_00397</name>
</gene>
<dbReference type="EMBL" id="ABXP02000030">
    <property type="protein sequence ID" value="KKC30542.1"/>
    <property type="molecule type" value="Genomic_DNA"/>
</dbReference>
<comment type="caution">
    <text evidence="1">The sequence shown here is derived from an EMBL/GenBank/DDBJ whole genome shotgun (WGS) entry which is preliminary data.</text>
</comment>
<proteinExistence type="predicted"/>
<accession>A0A0F5PPG6</accession>
<dbReference type="Proteomes" id="UP000010146">
    <property type="component" value="Unassembled WGS sequence"/>
</dbReference>
<sequence length="37" mass="4135">MSKKFLMSVIIFSLFILAGCSPSAKPMEIDRIPWGGY</sequence>
<evidence type="ECO:0000313" key="1">
    <source>
        <dbReference type="EMBL" id="KKC30542.1"/>
    </source>
</evidence>
<protein>
    <submittedName>
        <fullName evidence="1">Uncharacterized protein</fullName>
    </submittedName>
</protein>
<reference evidence="2" key="3">
    <citation type="submission" date="2015-02" db="EMBL/GenBank/DDBJ databases">
        <title>Genome analysis of three genomes within the thermophilic hydrogenogenic bacterial species Caldanaerobacter subterraneus.</title>
        <authorList>
            <person name="Sant'Anna F.H."/>
            <person name="Lebedinsky A."/>
            <person name="Sokolova T."/>
            <person name="Robb F.T."/>
            <person name="Gonzalez J.M."/>
        </authorList>
    </citation>
    <scope>NUCLEOTIDE SEQUENCE [LARGE SCALE GENOMIC DNA]</scope>
    <source>
        <strain evidence="2">DSM 12653</strain>
    </source>
</reference>
<reference evidence="1 2" key="1">
    <citation type="submission" date="2008-07" db="EMBL/GenBank/DDBJ databases">
        <authorList>
            <person name="Gonzalez J."/>
            <person name="Sokolova T."/>
            <person name="Ferriera S."/>
            <person name="Johnson J."/>
            <person name="Kravitz S."/>
            <person name="Beeson K."/>
            <person name="Sutton G."/>
            <person name="Rogers Y.-H."/>
            <person name="Friedman R."/>
            <person name="Frazier M."/>
            <person name="Venter J.C."/>
        </authorList>
    </citation>
    <scope>NUCLEOTIDE SEQUENCE [LARGE SCALE GENOMIC DNA]</scope>
    <source>
        <strain evidence="1 2">DSM 12653</strain>
    </source>
</reference>
<reference evidence="1 2" key="2">
    <citation type="journal article" date="2015" name="BMC Genomics">
        <title>Analysis of three genomes within the thermophilic bacterial species Caldanaerobacter subterraneus with a focus on carbon monoxide dehydrogenase evolution and hydrolase diversity.</title>
        <authorList>
            <person name="Sant'Anna F.H."/>
            <person name="Lebedinsky A.V."/>
            <person name="Sokolova T.G."/>
            <person name="Robb F.T."/>
            <person name="Gonzalez J.M."/>
        </authorList>
    </citation>
    <scope>NUCLEOTIDE SEQUENCE [LARGE SCALE GENOMIC DNA]</scope>
    <source>
        <strain evidence="1 2">DSM 12653</strain>
    </source>
</reference>
<dbReference type="AlphaFoldDB" id="A0A0F5PPG6"/>
<dbReference type="PROSITE" id="PS51257">
    <property type="entry name" value="PROKAR_LIPOPROTEIN"/>
    <property type="match status" value="1"/>
</dbReference>